<reference evidence="7" key="1">
    <citation type="submission" date="2020-11" db="EMBL/GenBank/DDBJ databases">
        <authorList>
            <person name="Tran Van P."/>
        </authorList>
    </citation>
    <scope>NUCLEOTIDE SEQUENCE</scope>
</reference>
<feature type="domain" description="HMG box" evidence="6">
    <location>
        <begin position="124"/>
        <end position="165"/>
    </location>
</feature>
<dbReference type="Pfam" id="PF09011">
    <property type="entry name" value="HMG_box_2"/>
    <property type="match status" value="1"/>
</dbReference>
<dbReference type="PROSITE" id="PS50118">
    <property type="entry name" value="HMG_BOX_2"/>
    <property type="match status" value="1"/>
</dbReference>
<feature type="DNA-binding region" description="HMG box" evidence="5">
    <location>
        <begin position="124"/>
        <end position="165"/>
    </location>
</feature>
<dbReference type="InterPro" id="IPR050342">
    <property type="entry name" value="HMGB"/>
</dbReference>
<dbReference type="Gene3D" id="1.10.30.10">
    <property type="entry name" value="High mobility group box domain"/>
    <property type="match status" value="1"/>
</dbReference>
<evidence type="ECO:0000256" key="3">
    <source>
        <dbReference type="ARBA" id="ARBA00023125"/>
    </source>
</evidence>
<dbReference type="InterPro" id="IPR036910">
    <property type="entry name" value="HMG_box_dom_sf"/>
</dbReference>
<sequence length="200" mass="22063">MRGYGDYGMTAATAPQAHGGAAHWWYPGGNAIQNMQANSLVVGIICLGGGGCLLTWPPPPHPPGRLIDGTCELVEQVLCFRAAPLPPRAVVTSLARAGLEYQLVDIPRNQNRGKMPRQKADAKPRGRMTAYAFFVQTCREEHKKKHPDENVIFAEFSKKCAERWKYSNPDTVGCYCDDGWRQAPSSELNPSQNRAENLPI</sequence>
<dbReference type="PANTHER" id="PTHR48112">
    <property type="entry name" value="HIGH MOBILITY GROUP PROTEIN DSP1"/>
    <property type="match status" value="1"/>
</dbReference>
<evidence type="ECO:0000256" key="1">
    <source>
        <dbReference type="ARBA" id="ARBA00004123"/>
    </source>
</evidence>
<dbReference type="SUPFAM" id="SSF47095">
    <property type="entry name" value="HMG-box"/>
    <property type="match status" value="1"/>
</dbReference>
<dbReference type="EMBL" id="OE184887">
    <property type="protein sequence ID" value="CAD7576943.1"/>
    <property type="molecule type" value="Genomic_DNA"/>
</dbReference>
<gene>
    <name evidence="7" type="ORF">TCMB3V08_LOCUS9503</name>
</gene>
<dbReference type="GO" id="GO:0003677">
    <property type="term" value="F:DNA binding"/>
    <property type="evidence" value="ECO:0007669"/>
    <property type="project" value="UniProtKB-UniRule"/>
</dbReference>
<name>A0A7R9JCT2_TIMCA</name>
<accession>A0A7R9JCT2</accession>
<protein>
    <submittedName>
        <fullName evidence="7">(California timema) hypothetical protein</fullName>
    </submittedName>
</protein>
<dbReference type="SMART" id="SM00398">
    <property type="entry name" value="HMG"/>
    <property type="match status" value="1"/>
</dbReference>
<evidence type="ECO:0000256" key="4">
    <source>
        <dbReference type="ARBA" id="ARBA00023242"/>
    </source>
</evidence>
<comment type="similarity">
    <text evidence="2">Belongs to the HMGB family.</text>
</comment>
<dbReference type="CDD" id="cd21978">
    <property type="entry name" value="HMG-box_HMGB_rpt1"/>
    <property type="match status" value="1"/>
</dbReference>
<dbReference type="PANTHER" id="PTHR48112:SF32">
    <property type="entry name" value="HIGH MOBILITY GROUP PROTEIN B3"/>
    <property type="match status" value="1"/>
</dbReference>
<keyword evidence="4 5" id="KW-0539">Nucleus</keyword>
<dbReference type="AlphaFoldDB" id="A0A7R9JCT2"/>
<organism evidence="7">
    <name type="scientific">Timema californicum</name>
    <name type="common">California timema</name>
    <name type="synonym">Walking stick</name>
    <dbReference type="NCBI Taxonomy" id="61474"/>
    <lineage>
        <taxon>Eukaryota</taxon>
        <taxon>Metazoa</taxon>
        <taxon>Ecdysozoa</taxon>
        <taxon>Arthropoda</taxon>
        <taxon>Hexapoda</taxon>
        <taxon>Insecta</taxon>
        <taxon>Pterygota</taxon>
        <taxon>Neoptera</taxon>
        <taxon>Polyneoptera</taxon>
        <taxon>Phasmatodea</taxon>
        <taxon>Timematodea</taxon>
        <taxon>Timematoidea</taxon>
        <taxon>Timematidae</taxon>
        <taxon>Timema</taxon>
    </lineage>
</organism>
<dbReference type="GO" id="GO:0005634">
    <property type="term" value="C:nucleus"/>
    <property type="evidence" value="ECO:0007669"/>
    <property type="project" value="UniProtKB-SubCell"/>
</dbReference>
<keyword evidence="3 5" id="KW-0238">DNA-binding</keyword>
<evidence type="ECO:0000256" key="5">
    <source>
        <dbReference type="PROSITE-ProRule" id="PRU00267"/>
    </source>
</evidence>
<comment type="subcellular location">
    <subcellularLocation>
        <location evidence="1">Nucleus</location>
    </subcellularLocation>
</comment>
<dbReference type="InterPro" id="IPR009071">
    <property type="entry name" value="HMG_box_dom"/>
</dbReference>
<proteinExistence type="inferred from homology"/>
<evidence type="ECO:0000259" key="6">
    <source>
        <dbReference type="PROSITE" id="PS50118"/>
    </source>
</evidence>
<evidence type="ECO:0000313" key="7">
    <source>
        <dbReference type="EMBL" id="CAD7576943.1"/>
    </source>
</evidence>
<evidence type="ECO:0000256" key="2">
    <source>
        <dbReference type="ARBA" id="ARBA00008774"/>
    </source>
</evidence>